<reference evidence="3 6" key="3">
    <citation type="journal article" date="2020" name="J. Nat. Prod.">
        <title>Genomics-Metabolomics Profiling Disclosed Marine Vibrio spartinae 3.6 as a Producer of a New Branched Side Chain Prodigiosin.</title>
        <authorList>
            <person name="Vitale G.A."/>
            <person name="Sciarretta M."/>
            <person name="Palma Esposito F."/>
            <person name="January G.G."/>
            <person name="Giaccio M."/>
            <person name="Bunk B."/>
            <person name="Sproer C."/>
            <person name="Bajerski F."/>
            <person name="Power D."/>
            <person name="Festa C."/>
            <person name="Monti M.C."/>
            <person name="D'Auria M.V."/>
            <person name="de Pascale D."/>
        </authorList>
    </citation>
    <scope>NUCLEOTIDE SEQUENCE [LARGE SCALE GENOMIC DNA]</scope>
    <source>
        <strain evidence="3 6">3.6</strain>
    </source>
</reference>
<dbReference type="Proteomes" id="UP000184774">
    <property type="component" value="Unassembled WGS sequence"/>
</dbReference>
<keyword evidence="6" id="KW-1185">Reference proteome</keyword>
<organism evidence="4 5">
    <name type="scientific">Vibrio spartinae</name>
    <dbReference type="NCBI Taxonomy" id="1918945"/>
    <lineage>
        <taxon>Bacteria</taxon>
        <taxon>Pseudomonadati</taxon>
        <taxon>Pseudomonadota</taxon>
        <taxon>Gammaproteobacteria</taxon>
        <taxon>Vibrionales</taxon>
        <taxon>Vibrionaceae</taxon>
        <taxon>Vibrio</taxon>
    </lineage>
</organism>
<dbReference type="InterPro" id="IPR011990">
    <property type="entry name" value="TPR-like_helical_dom_sf"/>
</dbReference>
<dbReference type="Gene3D" id="1.25.40.10">
    <property type="entry name" value="Tetratricopeptide repeat domain"/>
    <property type="match status" value="2"/>
</dbReference>
<keyword evidence="2" id="KW-1133">Transmembrane helix</keyword>
<proteinExistence type="predicted"/>
<reference evidence="4 5" key="1">
    <citation type="submission" date="2016-12" db="EMBL/GenBank/DDBJ databases">
        <authorList>
            <person name="Song W.-J."/>
            <person name="Kurnit D.M."/>
        </authorList>
    </citation>
    <scope>NUCLEOTIDE SEQUENCE [LARGE SCALE GENOMIC DNA]</scope>
    <source>
        <strain evidence="4 5">CECT 9026</strain>
    </source>
</reference>
<dbReference type="Proteomes" id="UP000515264">
    <property type="component" value="Chromosome 2"/>
</dbReference>
<evidence type="ECO:0000256" key="1">
    <source>
        <dbReference type="SAM" id="MobiDB-lite"/>
    </source>
</evidence>
<accession>A0A1N6M944</accession>
<name>A0A1N6M944_9VIBR</name>
<dbReference type="EMBL" id="FSSB01000022">
    <property type="protein sequence ID" value="SIO95876.1"/>
    <property type="molecule type" value="Genomic_DNA"/>
</dbReference>
<keyword evidence="2" id="KW-0812">Transmembrane</keyword>
<dbReference type="SMART" id="SM00671">
    <property type="entry name" value="SEL1"/>
    <property type="match status" value="4"/>
</dbReference>
<feature type="region of interest" description="Disordered" evidence="1">
    <location>
        <begin position="355"/>
        <end position="398"/>
    </location>
</feature>
<evidence type="ECO:0000313" key="3">
    <source>
        <dbReference type="EMBL" id="QMV16267.1"/>
    </source>
</evidence>
<dbReference type="PANTHER" id="PTHR43628:SF1">
    <property type="entry name" value="CHITIN SYNTHASE REGULATORY FACTOR 2-RELATED"/>
    <property type="match status" value="1"/>
</dbReference>
<evidence type="ECO:0000313" key="4">
    <source>
        <dbReference type="EMBL" id="SIO95876.1"/>
    </source>
</evidence>
<feature type="transmembrane region" description="Helical" evidence="2">
    <location>
        <begin position="6"/>
        <end position="27"/>
    </location>
</feature>
<dbReference type="SUPFAM" id="SSF81901">
    <property type="entry name" value="HCP-like"/>
    <property type="match status" value="1"/>
</dbReference>
<dbReference type="OrthoDB" id="6114904at2"/>
<dbReference type="PANTHER" id="PTHR43628">
    <property type="entry name" value="ACTIVATOR OF C KINASE PROTEIN 1-RELATED"/>
    <property type="match status" value="1"/>
</dbReference>
<evidence type="ECO:0000313" key="6">
    <source>
        <dbReference type="Proteomes" id="UP000515264"/>
    </source>
</evidence>
<evidence type="ECO:0000313" key="5">
    <source>
        <dbReference type="Proteomes" id="UP000184774"/>
    </source>
</evidence>
<dbReference type="InterPro" id="IPR052945">
    <property type="entry name" value="Mitotic_Regulator"/>
</dbReference>
<dbReference type="AlphaFoldDB" id="A0A1N6M944"/>
<keyword evidence="2" id="KW-0472">Membrane</keyword>
<feature type="region of interest" description="Disordered" evidence="1">
    <location>
        <begin position="36"/>
        <end position="62"/>
    </location>
</feature>
<evidence type="ECO:0000256" key="2">
    <source>
        <dbReference type="SAM" id="Phobius"/>
    </source>
</evidence>
<reference evidence="3" key="2">
    <citation type="submission" date="2019-11" db="EMBL/GenBank/DDBJ databases">
        <authorList>
            <person name="January G."/>
            <person name="Bunk B."/>
        </authorList>
    </citation>
    <scope>NUCLEOTIDE SEQUENCE</scope>
    <source>
        <strain evidence="3">3.6</strain>
    </source>
</reference>
<gene>
    <name evidence="4" type="ORF">VSP9026_03629</name>
    <name evidence="3" type="ORF">Vspart_03652</name>
</gene>
<feature type="compositionally biased region" description="Basic and acidic residues" evidence="1">
    <location>
        <begin position="382"/>
        <end position="398"/>
    </location>
</feature>
<dbReference type="EMBL" id="CP046269">
    <property type="protein sequence ID" value="QMV16267.1"/>
    <property type="molecule type" value="Genomic_DNA"/>
</dbReference>
<dbReference type="Pfam" id="PF08238">
    <property type="entry name" value="Sel1"/>
    <property type="match status" value="4"/>
</dbReference>
<dbReference type="InterPro" id="IPR006597">
    <property type="entry name" value="Sel1-like"/>
</dbReference>
<sequence>MNIIGFLMGLAGLSLILLVSWMLVLSVKQKRLEAERQAREDSGRRAREQAMAEDRKERQKKADEGHIPTILYLAKEAEKRDLREALFWYEKAASLENITGMYGVVRICQRSRKDTIFEEKARFWQVYIRGLEGDLHALCETAKAYFSGLGIAVDIEKGVRILEKVAMSNFIPAQLNLGDWYVSRDNPVPKPEDACFWYAKAARLDSSEAMMKLGLSYLKGNGVSQDHRKGCYWLECAGERGNAEAMYHAGKAWMDHGAYGNSVAYIWLFLSAHCGYEPAKGMRDDVGSRLGVDSIVLLQSFAKPLLKKIKSGTIGKHLIIRAFNKLYKRNVPIPQREYPDDDLPSTDDSDALVAEMEELLPGPHDDTTSGEAPADADTGKGGGEETNLKLDFTDKHMH</sequence>
<protein>
    <submittedName>
        <fullName evidence="3 4">Sel1 repeat</fullName>
    </submittedName>
</protein>